<protein>
    <recommendedName>
        <fullName evidence="13">Protein PIN-LIKES 3</fullName>
    </recommendedName>
</protein>
<evidence type="ECO:0008006" key="13">
    <source>
        <dbReference type="Google" id="ProtNLM"/>
    </source>
</evidence>
<comment type="subcellular location">
    <subcellularLocation>
        <location evidence="1">Endoplasmic reticulum membrane</location>
        <topology evidence="1">Multi-pass membrane protein</topology>
    </subcellularLocation>
</comment>
<accession>A0AAE1MIL5</accession>
<evidence type="ECO:0000256" key="6">
    <source>
        <dbReference type="ARBA" id="ARBA00023136"/>
    </source>
</evidence>
<keyword evidence="7" id="KW-0927">Auxin signaling pathway</keyword>
<feature type="transmembrane region" description="Helical" evidence="10">
    <location>
        <begin position="6"/>
        <end position="27"/>
    </location>
</feature>
<dbReference type="Proteomes" id="UP001293593">
    <property type="component" value="Unassembled WGS sequence"/>
</dbReference>
<dbReference type="EMBL" id="JAWXYG010000008">
    <property type="protein sequence ID" value="KAK4266185.1"/>
    <property type="molecule type" value="Genomic_DNA"/>
</dbReference>
<comment type="function">
    <text evidence="8">Involved in cellular auxin homeostasis by regulating auxin metabolism. Regulates intracellular auxin accumulation at the endoplasmic reticulum and thus auxin availability for nuclear auxin signaling.</text>
</comment>
<sequence length="421" mass="45109">MVFWGLFVTALMPVLKVLIITALGTLLALNRFDILNKDARMHLNNMVYYVFVPAISISTLAEAITFKSLVMLWFMPVNILLTFIIGSALGWLLIKITRAPPHLHGLVVLGCCAAGNLGNMPLIILPAICKQRSGPFGDEDVCTKKGMAYSSLSMALGNIYIWTYVYNLVRVSSCKNSKANEVDDSPMNPKSLLETNLENTSACPAGPLVSAENISQTIDCANGLDIEAARTEGVAKVTKQEKALKMLKKLEKNINLKALLAPATIGSIIGLIIGVIPLFKKALVGENAPLHIIEDSISMLGDAAIPAVTLLVGANLASGLKASSIQFSVIIGIIVVRYIALPAFGVGILKGAIYIGLIPSDPLYKFLLLLQYALPPAVTISTITQLFGAGVVECSVVMLATYVCASASLTLWSTFFIWLVL</sequence>
<evidence type="ECO:0000256" key="7">
    <source>
        <dbReference type="ARBA" id="ARBA00023294"/>
    </source>
</evidence>
<dbReference type="PANTHER" id="PTHR31651:SF44">
    <property type="entry name" value="AUXIN EFFLUX CARRIER FAMILY PROTEIN"/>
    <property type="match status" value="1"/>
</dbReference>
<dbReference type="GO" id="GO:0080162">
    <property type="term" value="P:endoplasmic reticulum to cytosol auxin transport"/>
    <property type="evidence" value="ECO:0007669"/>
    <property type="project" value="InterPro"/>
</dbReference>
<name>A0AAE1MIL5_9FABA</name>
<gene>
    <name evidence="11" type="ORF">QN277_027145</name>
</gene>
<evidence type="ECO:0000256" key="3">
    <source>
        <dbReference type="ARBA" id="ARBA00022692"/>
    </source>
</evidence>
<keyword evidence="4" id="KW-0256">Endoplasmic reticulum</keyword>
<keyword evidence="5 10" id="KW-1133">Transmembrane helix</keyword>
<feature type="transmembrane region" description="Helical" evidence="10">
    <location>
        <begin position="258"/>
        <end position="279"/>
    </location>
</feature>
<dbReference type="PANTHER" id="PTHR31651">
    <property type="match status" value="1"/>
</dbReference>
<feature type="transmembrane region" description="Helical" evidence="10">
    <location>
        <begin position="106"/>
        <end position="128"/>
    </location>
</feature>
<feature type="transmembrane region" description="Helical" evidence="10">
    <location>
        <begin position="148"/>
        <end position="169"/>
    </location>
</feature>
<evidence type="ECO:0000313" key="12">
    <source>
        <dbReference type="Proteomes" id="UP001293593"/>
    </source>
</evidence>
<keyword evidence="2" id="KW-0813">Transport</keyword>
<dbReference type="GO" id="GO:0009734">
    <property type="term" value="P:auxin-activated signaling pathway"/>
    <property type="evidence" value="ECO:0007669"/>
    <property type="project" value="UniProtKB-KW"/>
</dbReference>
<keyword evidence="6 10" id="KW-0472">Membrane</keyword>
<feature type="transmembrane region" description="Helical" evidence="10">
    <location>
        <begin position="47"/>
        <end position="66"/>
    </location>
</feature>
<evidence type="ECO:0000256" key="8">
    <source>
        <dbReference type="ARBA" id="ARBA00025100"/>
    </source>
</evidence>
<evidence type="ECO:0000256" key="2">
    <source>
        <dbReference type="ARBA" id="ARBA00022448"/>
    </source>
</evidence>
<evidence type="ECO:0000313" key="11">
    <source>
        <dbReference type="EMBL" id="KAK4266185.1"/>
    </source>
</evidence>
<dbReference type="InterPro" id="IPR004776">
    <property type="entry name" value="Mem_transp_PIN-like"/>
</dbReference>
<dbReference type="InterPro" id="IPR045033">
    <property type="entry name" value="PILS1/3/4/5/7"/>
</dbReference>
<evidence type="ECO:0000256" key="1">
    <source>
        <dbReference type="ARBA" id="ARBA00004477"/>
    </source>
</evidence>
<dbReference type="AlphaFoldDB" id="A0AAE1MIL5"/>
<feature type="transmembrane region" description="Helical" evidence="10">
    <location>
        <begin position="369"/>
        <end position="392"/>
    </location>
</feature>
<proteinExistence type="inferred from homology"/>
<keyword evidence="12" id="KW-1185">Reference proteome</keyword>
<organism evidence="11 12">
    <name type="scientific">Acacia crassicarpa</name>
    <name type="common">northern wattle</name>
    <dbReference type="NCBI Taxonomy" id="499986"/>
    <lineage>
        <taxon>Eukaryota</taxon>
        <taxon>Viridiplantae</taxon>
        <taxon>Streptophyta</taxon>
        <taxon>Embryophyta</taxon>
        <taxon>Tracheophyta</taxon>
        <taxon>Spermatophyta</taxon>
        <taxon>Magnoliopsida</taxon>
        <taxon>eudicotyledons</taxon>
        <taxon>Gunneridae</taxon>
        <taxon>Pentapetalae</taxon>
        <taxon>rosids</taxon>
        <taxon>fabids</taxon>
        <taxon>Fabales</taxon>
        <taxon>Fabaceae</taxon>
        <taxon>Caesalpinioideae</taxon>
        <taxon>mimosoid clade</taxon>
        <taxon>Acacieae</taxon>
        <taxon>Acacia</taxon>
    </lineage>
</organism>
<dbReference type="GO" id="GO:0005789">
    <property type="term" value="C:endoplasmic reticulum membrane"/>
    <property type="evidence" value="ECO:0007669"/>
    <property type="project" value="UniProtKB-SubCell"/>
</dbReference>
<keyword evidence="3 10" id="KW-0812">Transmembrane</keyword>
<evidence type="ECO:0000256" key="9">
    <source>
        <dbReference type="ARBA" id="ARBA00025752"/>
    </source>
</evidence>
<feature type="transmembrane region" description="Helical" evidence="10">
    <location>
        <begin position="72"/>
        <end position="94"/>
    </location>
</feature>
<feature type="transmembrane region" description="Helical" evidence="10">
    <location>
        <begin position="329"/>
        <end position="357"/>
    </location>
</feature>
<dbReference type="Pfam" id="PF03547">
    <property type="entry name" value="Mem_trans"/>
    <property type="match status" value="1"/>
</dbReference>
<comment type="similarity">
    <text evidence="9">Belongs to the auxin efflux carrier (TC 2.A.69.2) family.</text>
</comment>
<evidence type="ECO:0000256" key="5">
    <source>
        <dbReference type="ARBA" id="ARBA00022989"/>
    </source>
</evidence>
<evidence type="ECO:0000256" key="4">
    <source>
        <dbReference type="ARBA" id="ARBA00022824"/>
    </source>
</evidence>
<feature type="transmembrane region" description="Helical" evidence="10">
    <location>
        <begin position="299"/>
        <end position="317"/>
    </location>
</feature>
<evidence type="ECO:0000256" key="10">
    <source>
        <dbReference type="SAM" id="Phobius"/>
    </source>
</evidence>
<feature type="transmembrane region" description="Helical" evidence="10">
    <location>
        <begin position="399"/>
        <end position="420"/>
    </location>
</feature>
<comment type="caution">
    <text evidence="11">The sequence shown here is derived from an EMBL/GenBank/DDBJ whole genome shotgun (WGS) entry which is preliminary data.</text>
</comment>
<reference evidence="11" key="1">
    <citation type="submission" date="2023-10" db="EMBL/GenBank/DDBJ databases">
        <title>Chromosome-level genome of the transformable northern wattle, Acacia crassicarpa.</title>
        <authorList>
            <person name="Massaro I."/>
            <person name="Sinha N.R."/>
            <person name="Poethig S."/>
            <person name="Leichty A.R."/>
        </authorList>
    </citation>
    <scope>NUCLEOTIDE SEQUENCE</scope>
    <source>
        <strain evidence="11">Acra3RX</strain>
        <tissue evidence="11">Leaf</tissue>
    </source>
</reference>